<feature type="compositionally biased region" description="Basic residues" evidence="6">
    <location>
        <begin position="9"/>
        <end position="18"/>
    </location>
</feature>
<feature type="region of interest" description="Disordered" evidence="6">
    <location>
        <begin position="1"/>
        <end position="39"/>
    </location>
</feature>
<dbReference type="SUPFAM" id="SSF55174">
    <property type="entry name" value="Alpha-L RNA-binding motif"/>
    <property type="match status" value="1"/>
</dbReference>
<evidence type="ECO:0000256" key="5">
    <source>
        <dbReference type="RuleBase" id="RU003887"/>
    </source>
</evidence>
<dbReference type="Pfam" id="PF00849">
    <property type="entry name" value="PseudoU_synth_2"/>
    <property type="match status" value="1"/>
</dbReference>
<dbReference type="CDD" id="cd02870">
    <property type="entry name" value="PseudoU_synth_RsuA_like"/>
    <property type="match status" value="1"/>
</dbReference>
<dbReference type="EMBL" id="FXZM01000010">
    <property type="protein sequence ID" value="SMY12514.1"/>
    <property type="molecule type" value="Genomic_DNA"/>
</dbReference>
<dbReference type="InterPro" id="IPR036986">
    <property type="entry name" value="S4_RNA-bd_sf"/>
</dbReference>
<name>A0A2H1L6H8_9MICO</name>
<dbReference type="OrthoDB" id="9807213at2"/>
<dbReference type="Pfam" id="PF01479">
    <property type="entry name" value="S4"/>
    <property type="match status" value="1"/>
</dbReference>
<evidence type="ECO:0000256" key="4">
    <source>
        <dbReference type="PROSITE-ProRule" id="PRU00182"/>
    </source>
</evidence>
<evidence type="ECO:0000313" key="8">
    <source>
        <dbReference type="EMBL" id="SMY12514.1"/>
    </source>
</evidence>
<dbReference type="SMART" id="SM00363">
    <property type="entry name" value="S4"/>
    <property type="match status" value="1"/>
</dbReference>
<dbReference type="Gene3D" id="3.30.70.1560">
    <property type="entry name" value="Alpha-L RNA-binding motif"/>
    <property type="match status" value="1"/>
</dbReference>
<gene>
    <name evidence="8" type="ORF">BJEO58_02111</name>
</gene>
<dbReference type="InterPro" id="IPR018496">
    <property type="entry name" value="PsdUridine_synth_RsuA/RluB_CS"/>
</dbReference>
<dbReference type="InterPro" id="IPR000748">
    <property type="entry name" value="PsdUridine_synth_RsuA/RluB/E/F"/>
</dbReference>
<protein>
    <recommendedName>
        <fullName evidence="5">Pseudouridine synthase</fullName>
        <ecNumber evidence="5">5.4.99.-</ecNumber>
    </recommendedName>
</protein>
<dbReference type="InterPro" id="IPR042092">
    <property type="entry name" value="PsdUridine_s_RsuA/RluB/E/F_cat"/>
</dbReference>
<keyword evidence="3 5" id="KW-0413">Isomerase</keyword>
<dbReference type="GO" id="GO:0000455">
    <property type="term" value="P:enzyme-directed rRNA pseudouridine synthesis"/>
    <property type="evidence" value="ECO:0007669"/>
    <property type="project" value="UniProtKB-ARBA"/>
</dbReference>
<dbReference type="GO" id="GO:0003723">
    <property type="term" value="F:RNA binding"/>
    <property type="evidence" value="ECO:0007669"/>
    <property type="project" value="UniProtKB-KW"/>
</dbReference>
<dbReference type="PANTHER" id="PTHR47683:SF2">
    <property type="entry name" value="RNA-BINDING S4 DOMAIN-CONTAINING PROTEIN"/>
    <property type="match status" value="1"/>
</dbReference>
<dbReference type="GO" id="GO:0120159">
    <property type="term" value="F:rRNA pseudouridine synthase activity"/>
    <property type="evidence" value="ECO:0007669"/>
    <property type="project" value="UniProtKB-ARBA"/>
</dbReference>
<sequence length="280" mass="31090">MSSSDPRSPGHRSRRPSRRERAARQQPNAGTGEVSDVHREDGVRLQKVLADAGLGSRRACESLIAEGRVEVDGVVVRELGTRIDPESQAVHVDTFRITTQADRVYLALNKPAKVVTSMSDPEGRKTIADYLRDRPERLFYVGRLDYDTEGLLLLTNDGDLSNRLTHPSYEVPKTYLAQVRGPVPKDAGARLRDGIELEDGIAHADSFRLLDSTPGHALVELVLHSGRNRIVRRMLEAVGTPVERLVRTHFGPIALAEQRPGKLRTLRPHEVGELMKAVKL</sequence>
<evidence type="ECO:0000259" key="7">
    <source>
        <dbReference type="SMART" id="SM00363"/>
    </source>
</evidence>
<accession>A0A2H1L6H8</accession>
<dbReference type="Proteomes" id="UP000234462">
    <property type="component" value="Unassembled WGS sequence"/>
</dbReference>
<dbReference type="PROSITE" id="PS01149">
    <property type="entry name" value="PSI_RSU"/>
    <property type="match status" value="1"/>
</dbReference>
<proteinExistence type="inferred from homology"/>
<feature type="domain" description="RNA-binding S4" evidence="7">
    <location>
        <begin position="43"/>
        <end position="109"/>
    </location>
</feature>
<dbReference type="InterPro" id="IPR020094">
    <property type="entry name" value="TruA/RsuA/RluB/E/F_N"/>
</dbReference>
<organism evidence="8 9">
    <name type="scientific">Brevibacterium jeotgali</name>
    <dbReference type="NCBI Taxonomy" id="1262550"/>
    <lineage>
        <taxon>Bacteria</taxon>
        <taxon>Bacillati</taxon>
        <taxon>Actinomycetota</taxon>
        <taxon>Actinomycetes</taxon>
        <taxon>Micrococcales</taxon>
        <taxon>Brevibacteriaceae</taxon>
        <taxon>Brevibacterium</taxon>
    </lineage>
</organism>
<reference evidence="9" key="1">
    <citation type="submission" date="2017-03" db="EMBL/GenBank/DDBJ databases">
        <authorList>
            <person name="Monnet C."/>
        </authorList>
    </citation>
    <scope>NUCLEOTIDE SEQUENCE [LARGE SCALE GENOMIC DNA]</scope>
    <source>
        <strain evidence="9">SJ5-8</strain>
    </source>
</reference>
<evidence type="ECO:0000313" key="9">
    <source>
        <dbReference type="Proteomes" id="UP000234462"/>
    </source>
</evidence>
<dbReference type="EC" id="5.4.99.-" evidence="5"/>
<comment type="catalytic activity">
    <reaction evidence="1">
        <text>a uridine in RNA = a pseudouridine in RNA</text>
        <dbReference type="Rhea" id="RHEA:48348"/>
        <dbReference type="Rhea" id="RHEA-COMP:12068"/>
        <dbReference type="Rhea" id="RHEA-COMP:12069"/>
        <dbReference type="ChEBI" id="CHEBI:65314"/>
        <dbReference type="ChEBI" id="CHEBI:65315"/>
    </reaction>
</comment>
<dbReference type="Gene3D" id="3.30.70.580">
    <property type="entry name" value="Pseudouridine synthase I, catalytic domain, N-terminal subdomain"/>
    <property type="match status" value="1"/>
</dbReference>
<dbReference type="Gene3D" id="3.10.290.10">
    <property type="entry name" value="RNA-binding S4 domain"/>
    <property type="match status" value="1"/>
</dbReference>
<dbReference type="AlphaFoldDB" id="A0A2H1L6H8"/>
<keyword evidence="9" id="KW-1185">Reference proteome</keyword>
<dbReference type="PROSITE" id="PS50889">
    <property type="entry name" value="S4"/>
    <property type="match status" value="1"/>
</dbReference>
<dbReference type="NCBIfam" id="TIGR00093">
    <property type="entry name" value="pseudouridine synthase"/>
    <property type="match status" value="1"/>
</dbReference>
<dbReference type="CDD" id="cd00165">
    <property type="entry name" value="S4"/>
    <property type="match status" value="1"/>
</dbReference>
<evidence type="ECO:0000256" key="6">
    <source>
        <dbReference type="SAM" id="MobiDB-lite"/>
    </source>
</evidence>
<dbReference type="SUPFAM" id="SSF55120">
    <property type="entry name" value="Pseudouridine synthase"/>
    <property type="match status" value="1"/>
</dbReference>
<dbReference type="FunFam" id="3.10.290.10:FF:000003">
    <property type="entry name" value="Pseudouridine synthase"/>
    <property type="match status" value="1"/>
</dbReference>
<dbReference type="InterPro" id="IPR002942">
    <property type="entry name" value="S4_RNA-bd"/>
</dbReference>
<keyword evidence="4" id="KW-0694">RNA-binding</keyword>
<dbReference type="RefSeq" id="WP_101589448.1">
    <property type="nucleotide sequence ID" value="NZ_FXZM01000010.1"/>
</dbReference>
<dbReference type="PANTHER" id="PTHR47683">
    <property type="entry name" value="PSEUDOURIDINE SYNTHASE FAMILY PROTEIN-RELATED"/>
    <property type="match status" value="1"/>
</dbReference>
<evidence type="ECO:0000256" key="1">
    <source>
        <dbReference type="ARBA" id="ARBA00000073"/>
    </source>
</evidence>
<dbReference type="InterPro" id="IPR050343">
    <property type="entry name" value="RsuA_PseudoU_synthase"/>
</dbReference>
<dbReference type="InterPro" id="IPR006145">
    <property type="entry name" value="PsdUridine_synth_RsuA/RluA"/>
</dbReference>
<dbReference type="InterPro" id="IPR020103">
    <property type="entry name" value="PsdUridine_synth_cat_dom_sf"/>
</dbReference>
<evidence type="ECO:0000256" key="2">
    <source>
        <dbReference type="ARBA" id="ARBA00008348"/>
    </source>
</evidence>
<evidence type="ECO:0000256" key="3">
    <source>
        <dbReference type="ARBA" id="ARBA00023235"/>
    </source>
</evidence>
<comment type="similarity">
    <text evidence="2 5">Belongs to the pseudouridine synthase RsuA family.</text>
</comment>